<keyword evidence="2" id="KW-0812">Transmembrane</keyword>
<accession>A0ABQ9I1A7</accession>
<gene>
    <name evidence="3" type="ORF">PR048_009281</name>
</gene>
<proteinExistence type="predicted"/>
<evidence type="ECO:0000256" key="1">
    <source>
        <dbReference type="SAM" id="MobiDB-lite"/>
    </source>
</evidence>
<organism evidence="3 4">
    <name type="scientific">Dryococelus australis</name>
    <dbReference type="NCBI Taxonomy" id="614101"/>
    <lineage>
        <taxon>Eukaryota</taxon>
        <taxon>Metazoa</taxon>
        <taxon>Ecdysozoa</taxon>
        <taxon>Arthropoda</taxon>
        <taxon>Hexapoda</taxon>
        <taxon>Insecta</taxon>
        <taxon>Pterygota</taxon>
        <taxon>Neoptera</taxon>
        <taxon>Polyneoptera</taxon>
        <taxon>Phasmatodea</taxon>
        <taxon>Verophasmatodea</taxon>
        <taxon>Anareolatae</taxon>
        <taxon>Phasmatidae</taxon>
        <taxon>Eurycanthinae</taxon>
        <taxon>Dryococelus</taxon>
    </lineage>
</organism>
<evidence type="ECO:0000313" key="3">
    <source>
        <dbReference type="EMBL" id="KAJ8889778.1"/>
    </source>
</evidence>
<dbReference type="EMBL" id="JARBHB010000003">
    <property type="protein sequence ID" value="KAJ8889778.1"/>
    <property type="molecule type" value="Genomic_DNA"/>
</dbReference>
<feature type="transmembrane region" description="Helical" evidence="2">
    <location>
        <begin position="42"/>
        <end position="60"/>
    </location>
</feature>
<name>A0ABQ9I1A7_9NEOP</name>
<evidence type="ECO:0000313" key="4">
    <source>
        <dbReference type="Proteomes" id="UP001159363"/>
    </source>
</evidence>
<comment type="caution">
    <text evidence="3">The sequence shown here is derived from an EMBL/GenBank/DDBJ whole genome shotgun (WGS) entry which is preliminary data.</text>
</comment>
<feature type="region of interest" description="Disordered" evidence="1">
    <location>
        <begin position="213"/>
        <end position="255"/>
    </location>
</feature>
<keyword evidence="2" id="KW-0472">Membrane</keyword>
<dbReference type="Proteomes" id="UP001159363">
    <property type="component" value="Chromosome 3"/>
</dbReference>
<reference evidence="3 4" key="1">
    <citation type="submission" date="2023-02" db="EMBL/GenBank/DDBJ databases">
        <title>LHISI_Scaffold_Assembly.</title>
        <authorList>
            <person name="Stuart O.P."/>
            <person name="Cleave R."/>
            <person name="Magrath M.J.L."/>
            <person name="Mikheyev A.S."/>
        </authorList>
    </citation>
    <scope>NUCLEOTIDE SEQUENCE [LARGE SCALE GENOMIC DNA]</scope>
    <source>
        <strain evidence="3">Daus_M_001</strain>
        <tissue evidence="3">Leg muscle</tissue>
    </source>
</reference>
<evidence type="ECO:0000256" key="2">
    <source>
        <dbReference type="SAM" id="Phobius"/>
    </source>
</evidence>
<keyword evidence="4" id="KW-1185">Reference proteome</keyword>
<protein>
    <submittedName>
        <fullName evidence="3">Uncharacterized protein</fullName>
    </submittedName>
</protein>
<keyword evidence="2" id="KW-1133">Transmembrane helix</keyword>
<sequence length="433" mass="48215">MQRSFRFCQQLSLLMRRPRWCCGQNFERFFITSRIHNYSKNISVVFAFALTTFLLVRATFDKPSSLNEDRLVRHRSGVREALGSNSGALKCIAALRTTQTPFRADPHNAITSSNMHNKPLKRFVTICSAAAQAPAYFIPGCSATARYSLCNIVPKHAGRIITGRTVCAYKERKSCKETRIAAERDWAAMASEWGHEYLPELRRDWEKSSKTTMEQRWISRAGETGDPRENPPTSGVVWHNSHTRKSGDDPAGDRISFGLEQSEVAQVPTPGGHLRTPASAVAMATFDHAGPANTPPPPPHKPLRTPRRFKLIPRNDSCSDGALIRPHAPQFWSGAILHITEAKQPFKRTPRIQNGVAAPAQCLNAVVDLGRPVANQQAQRLFPELSAVNQRMGTPRHFSSVHVSTLCLRTSALASLHSDFQACIGYSQKSEHF</sequence>